<gene>
    <name evidence="6" type="ORF">EDD53_0919</name>
</gene>
<evidence type="ECO:0000256" key="4">
    <source>
        <dbReference type="ARBA" id="ARBA00023136"/>
    </source>
</evidence>
<keyword evidence="4 5" id="KW-0472">Membrane</keyword>
<protein>
    <submittedName>
        <fullName evidence="6">DoxX-like protein</fullName>
    </submittedName>
</protein>
<keyword evidence="3 5" id="KW-1133">Transmembrane helix</keyword>
<dbReference type="Proteomes" id="UP000269689">
    <property type="component" value="Unassembled WGS sequence"/>
</dbReference>
<evidence type="ECO:0000256" key="5">
    <source>
        <dbReference type="SAM" id="Phobius"/>
    </source>
</evidence>
<dbReference type="Pfam" id="PF13564">
    <property type="entry name" value="DoxX_2"/>
    <property type="match status" value="1"/>
</dbReference>
<comment type="subcellular location">
    <subcellularLocation>
        <location evidence="1">Membrane</location>
        <topology evidence="1">Multi-pass membrane protein</topology>
    </subcellularLocation>
</comment>
<comment type="caution">
    <text evidence="6">The sequence shown here is derived from an EMBL/GenBank/DDBJ whole genome shotgun (WGS) entry which is preliminary data.</text>
</comment>
<keyword evidence="2 5" id="KW-0812">Transmembrane</keyword>
<sequence length="118" mass="12290">MKLIANTPIWVWAVSILTAIAFIGAGSAKLAGVEMVHLSFANMGLPPITGYIVGALEIAGAVGIFVKSVRFLAALGLAATSLGAFLYHLAYTPVSEGIPALVLLVFTVLLARYFKKAA</sequence>
<evidence type="ECO:0000256" key="2">
    <source>
        <dbReference type="ARBA" id="ARBA00022692"/>
    </source>
</evidence>
<dbReference type="InterPro" id="IPR032808">
    <property type="entry name" value="DoxX"/>
</dbReference>
<dbReference type="OrthoDB" id="3576439at2"/>
<proteinExistence type="predicted"/>
<evidence type="ECO:0000313" key="6">
    <source>
        <dbReference type="EMBL" id="RPE71791.1"/>
    </source>
</evidence>
<dbReference type="AlphaFoldDB" id="A0A3N4UW77"/>
<accession>A0A3N4UW77</accession>
<feature type="transmembrane region" description="Helical" evidence="5">
    <location>
        <begin position="48"/>
        <end position="66"/>
    </location>
</feature>
<name>A0A3N4UW77_9RHOB</name>
<feature type="transmembrane region" description="Helical" evidence="5">
    <location>
        <begin position="9"/>
        <end position="28"/>
    </location>
</feature>
<dbReference type="GO" id="GO:0016020">
    <property type="term" value="C:membrane"/>
    <property type="evidence" value="ECO:0007669"/>
    <property type="project" value="UniProtKB-SubCell"/>
</dbReference>
<evidence type="ECO:0000256" key="1">
    <source>
        <dbReference type="ARBA" id="ARBA00004141"/>
    </source>
</evidence>
<dbReference type="RefSeq" id="WP_123791972.1">
    <property type="nucleotide sequence ID" value="NZ_RKQK01000001.1"/>
</dbReference>
<dbReference type="EMBL" id="RKQK01000001">
    <property type="protein sequence ID" value="RPE71791.1"/>
    <property type="molecule type" value="Genomic_DNA"/>
</dbReference>
<reference evidence="6 7" key="1">
    <citation type="submission" date="2018-11" db="EMBL/GenBank/DDBJ databases">
        <title>Genomic Encyclopedia of Type Strains, Phase IV (KMG-IV): sequencing the most valuable type-strain genomes for metagenomic binning, comparative biology and taxonomic classification.</title>
        <authorList>
            <person name="Goeker M."/>
        </authorList>
    </citation>
    <scope>NUCLEOTIDE SEQUENCE [LARGE SCALE GENOMIC DNA]</scope>
    <source>
        <strain evidence="6 7">DSM 104731</strain>
    </source>
</reference>
<keyword evidence="7" id="KW-1185">Reference proteome</keyword>
<feature type="transmembrane region" description="Helical" evidence="5">
    <location>
        <begin position="71"/>
        <end position="91"/>
    </location>
</feature>
<organism evidence="6 7">
    <name type="scientific">Pacificibacter maritimus</name>
    <dbReference type="NCBI Taxonomy" id="762213"/>
    <lineage>
        <taxon>Bacteria</taxon>
        <taxon>Pseudomonadati</taxon>
        <taxon>Pseudomonadota</taxon>
        <taxon>Alphaproteobacteria</taxon>
        <taxon>Rhodobacterales</taxon>
        <taxon>Roseobacteraceae</taxon>
        <taxon>Pacificibacter</taxon>
    </lineage>
</organism>
<feature type="transmembrane region" description="Helical" evidence="5">
    <location>
        <begin position="97"/>
        <end position="114"/>
    </location>
</feature>
<evidence type="ECO:0000313" key="7">
    <source>
        <dbReference type="Proteomes" id="UP000269689"/>
    </source>
</evidence>
<evidence type="ECO:0000256" key="3">
    <source>
        <dbReference type="ARBA" id="ARBA00022989"/>
    </source>
</evidence>